<keyword evidence="1" id="KW-1133">Transmembrane helix</keyword>
<sequence length="115" mass="13002">MLENCDYSWSDLQRVVPAALESVSTITVGKFARKALHYMDLYREGITDFRQLYYTTSEFLVMLNLKEAVSKKVALKNLKKVVPRNLKMGLIMIILIGGGIGLRGIGIIVSYKLFI</sequence>
<dbReference type="EMBL" id="LLXI01001392">
    <property type="protein sequence ID" value="PKY53463.1"/>
    <property type="molecule type" value="Genomic_DNA"/>
</dbReference>
<reference evidence="2 3" key="1">
    <citation type="submission" date="2015-10" db="EMBL/GenBank/DDBJ databases">
        <title>Genome analyses suggest a sexual origin of heterokaryosis in a supposedly ancient asexual fungus.</title>
        <authorList>
            <person name="Ropars J."/>
            <person name="Sedzielewska K."/>
            <person name="Noel J."/>
            <person name="Charron P."/>
            <person name="Farinelli L."/>
            <person name="Marton T."/>
            <person name="Kruger M."/>
            <person name="Pelin A."/>
            <person name="Brachmann A."/>
            <person name="Corradi N."/>
        </authorList>
    </citation>
    <scope>NUCLEOTIDE SEQUENCE [LARGE SCALE GENOMIC DNA]</scope>
    <source>
        <strain evidence="2 3">A4</strain>
    </source>
</reference>
<dbReference type="Proteomes" id="UP000234323">
    <property type="component" value="Unassembled WGS sequence"/>
</dbReference>
<evidence type="ECO:0000313" key="3">
    <source>
        <dbReference type="Proteomes" id="UP000234323"/>
    </source>
</evidence>
<organism evidence="2 3">
    <name type="scientific">Rhizophagus irregularis</name>
    <dbReference type="NCBI Taxonomy" id="588596"/>
    <lineage>
        <taxon>Eukaryota</taxon>
        <taxon>Fungi</taxon>
        <taxon>Fungi incertae sedis</taxon>
        <taxon>Mucoromycota</taxon>
        <taxon>Glomeromycotina</taxon>
        <taxon>Glomeromycetes</taxon>
        <taxon>Glomerales</taxon>
        <taxon>Glomeraceae</taxon>
        <taxon>Rhizophagus</taxon>
    </lineage>
</organism>
<comment type="caution">
    <text evidence="2">The sequence shown here is derived from an EMBL/GenBank/DDBJ whole genome shotgun (WGS) entry which is preliminary data.</text>
</comment>
<keyword evidence="3" id="KW-1185">Reference proteome</keyword>
<accession>A0A2I1H3L5</accession>
<keyword evidence="1" id="KW-0472">Membrane</keyword>
<gene>
    <name evidence="2" type="ORF">RhiirA4_426037</name>
</gene>
<protein>
    <submittedName>
        <fullName evidence="2">Uncharacterized protein</fullName>
    </submittedName>
</protein>
<keyword evidence="1" id="KW-0812">Transmembrane</keyword>
<dbReference type="AlphaFoldDB" id="A0A2I1H3L5"/>
<evidence type="ECO:0000256" key="1">
    <source>
        <dbReference type="SAM" id="Phobius"/>
    </source>
</evidence>
<evidence type="ECO:0000313" key="2">
    <source>
        <dbReference type="EMBL" id="PKY53463.1"/>
    </source>
</evidence>
<name>A0A2I1H3L5_9GLOM</name>
<proteinExistence type="predicted"/>
<feature type="transmembrane region" description="Helical" evidence="1">
    <location>
        <begin position="89"/>
        <end position="111"/>
    </location>
</feature>